<evidence type="ECO:0000313" key="1">
    <source>
        <dbReference type="EMBL" id="MDX9688832.1"/>
    </source>
</evidence>
<proteinExistence type="predicted"/>
<gene>
    <name evidence="1" type="ORF">RED13_000880</name>
</gene>
<comment type="caution">
    <text evidence="1">The sequence shown here is derived from an EMBL/GenBank/DDBJ whole genome shotgun (WGS) entry which is preliminary data.</text>
</comment>
<organism evidence="1 2">
    <name type="scientific">Halopseudomonas formosensis</name>
    <dbReference type="NCBI Taxonomy" id="1002526"/>
    <lineage>
        <taxon>Bacteria</taxon>
        <taxon>Pseudomonadati</taxon>
        <taxon>Pseudomonadota</taxon>
        <taxon>Gammaproteobacteria</taxon>
        <taxon>Pseudomonadales</taxon>
        <taxon>Pseudomonadaceae</taxon>
        <taxon>Halopseudomonas</taxon>
    </lineage>
</organism>
<dbReference type="Proteomes" id="UP001281217">
    <property type="component" value="Unassembled WGS sequence"/>
</dbReference>
<reference evidence="2" key="1">
    <citation type="submission" date="2023-07" db="EMBL/GenBank/DDBJ databases">
        <authorList>
            <person name="de Witt J."/>
        </authorList>
    </citation>
    <scope>NUCLEOTIDE SEQUENCE [LARGE SCALE GENOMIC DNA]</scope>
    <source>
        <strain evidence="2">FZJ</strain>
    </source>
</reference>
<protein>
    <submittedName>
        <fullName evidence="1">Uncharacterized protein</fullName>
    </submittedName>
</protein>
<dbReference type="RefSeq" id="WP_320332117.1">
    <property type="nucleotide sequence ID" value="NZ_JAVRDO010000020.1"/>
</dbReference>
<name>A0ABU5C1W6_9GAMM</name>
<dbReference type="EMBL" id="JAVRDO010000020">
    <property type="protein sequence ID" value="MDX9688832.1"/>
    <property type="molecule type" value="Genomic_DNA"/>
</dbReference>
<sequence>MAKLFDSEHLEVRVLYHSPLALMAGAASEGSPVVGGTMGVRYLIKDGKITRHANEDGSLPSDKLLIERPVSSEKLQPGWIA</sequence>
<accession>A0ABU5C1W6</accession>
<keyword evidence="2" id="KW-1185">Reference proteome</keyword>
<evidence type="ECO:0000313" key="2">
    <source>
        <dbReference type="Proteomes" id="UP001281217"/>
    </source>
</evidence>